<organism evidence="1 2">
    <name type="scientific">Suhomyces tanzawaensis NRRL Y-17324</name>
    <dbReference type="NCBI Taxonomy" id="984487"/>
    <lineage>
        <taxon>Eukaryota</taxon>
        <taxon>Fungi</taxon>
        <taxon>Dikarya</taxon>
        <taxon>Ascomycota</taxon>
        <taxon>Saccharomycotina</taxon>
        <taxon>Pichiomycetes</taxon>
        <taxon>Debaryomycetaceae</taxon>
        <taxon>Suhomyces</taxon>
    </lineage>
</organism>
<dbReference type="RefSeq" id="XP_020062414.1">
    <property type="nucleotide sequence ID" value="XM_020211179.1"/>
</dbReference>
<dbReference type="AlphaFoldDB" id="A0A1E4SD30"/>
<dbReference type="EMBL" id="KV453915">
    <property type="protein sequence ID" value="ODV77292.1"/>
    <property type="molecule type" value="Genomic_DNA"/>
</dbReference>
<dbReference type="GeneID" id="30985315"/>
<sequence length="171" mass="19148">MSRLRKLDRAVLDTSSELLDSDDQAALIDRLSTENIHSYASGKRYLSLALLVQLPVVMYLEHHHNPQAAHAHLRVLLILLSNVLTLVNLREFAVGVASPVPIAVPVIVDVVNGIICCQLLYSLGAGWSLEKLYYLLPSINLGSLVLFRWWYVSTIHEVEALGKLTYKYKTV</sequence>
<gene>
    <name evidence="1" type="ORF">CANTADRAFT_7774</name>
</gene>
<dbReference type="Proteomes" id="UP000094285">
    <property type="component" value="Unassembled WGS sequence"/>
</dbReference>
<name>A0A1E4SD30_9ASCO</name>
<evidence type="ECO:0000313" key="2">
    <source>
        <dbReference type="Proteomes" id="UP000094285"/>
    </source>
</evidence>
<accession>A0A1E4SD30</accession>
<proteinExistence type="predicted"/>
<protein>
    <submittedName>
        <fullName evidence="1">Uncharacterized protein</fullName>
    </submittedName>
</protein>
<evidence type="ECO:0000313" key="1">
    <source>
        <dbReference type="EMBL" id="ODV77292.1"/>
    </source>
</evidence>
<reference evidence="2" key="1">
    <citation type="submission" date="2016-05" db="EMBL/GenBank/DDBJ databases">
        <title>Comparative genomics of biotechnologically important yeasts.</title>
        <authorList>
            <consortium name="DOE Joint Genome Institute"/>
            <person name="Riley R."/>
            <person name="Haridas S."/>
            <person name="Wolfe K.H."/>
            <person name="Lopes M.R."/>
            <person name="Hittinger C.T."/>
            <person name="Goker M."/>
            <person name="Salamov A."/>
            <person name="Wisecaver J."/>
            <person name="Long T.M."/>
            <person name="Aerts A.L."/>
            <person name="Barry K."/>
            <person name="Choi C."/>
            <person name="Clum A."/>
            <person name="Coughlan A.Y."/>
            <person name="Deshpande S."/>
            <person name="Douglass A.P."/>
            <person name="Hanson S.J."/>
            <person name="Klenk H.-P."/>
            <person name="Labutti K."/>
            <person name="Lapidus A."/>
            <person name="Lindquist E."/>
            <person name="Lipzen A."/>
            <person name="Meier-Kolthoff J.P."/>
            <person name="Ohm R.A."/>
            <person name="Otillar R.P."/>
            <person name="Pangilinan J."/>
            <person name="Peng Y."/>
            <person name="Rokas A."/>
            <person name="Rosa C.A."/>
            <person name="Scheuner C."/>
            <person name="Sibirny A.A."/>
            <person name="Slot J.C."/>
            <person name="Stielow J.B."/>
            <person name="Sun H."/>
            <person name="Kurtzman C.P."/>
            <person name="Blackwell M."/>
            <person name="Grigoriev I.V."/>
            <person name="Jeffries T.W."/>
        </authorList>
    </citation>
    <scope>NUCLEOTIDE SEQUENCE [LARGE SCALE GENOMIC DNA]</scope>
    <source>
        <strain evidence="2">NRRL Y-17324</strain>
    </source>
</reference>
<keyword evidence="2" id="KW-1185">Reference proteome</keyword>